<feature type="binding site" evidence="5">
    <location>
        <position position="184"/>
    </location>
    <ligand>
        <name>S-adenosyl-L-methionine</name>
        <dbReference type="ChEBI" id="CHEBI:59789"/>
    </ligand>
</feature>
<dbReference type="OrthoDB" id="9800643at2"/>
<evidence type="ECO:0000313" key="9">
    <source>
        <dbReference type="Proteomes" id="UP000294802"/>
    </source>
</evidence>
<dbReference type="InterPro" id="IPR004556">
    <property type="entry name" value="HemK-like"/>
</dbReference>
<gene>
    <name evidence="5 8" type="primary">prmC</name>
    <name evidence="8" type="ORF">ERX29_06695</name>
</gene>
<dbReference type="InterPro" id="IPR029063">
    <property type="entry name" value="SAM-dependent_MTases_sf"/>
</dbReference>
<protein>
    <recommendedName>
        <fullName evidence="5">Release factor glutamine methyltransferase</fullName>
        <shortName evidence="5">RF MTase</shortName>
        <ecNumber evidence="5">2.1.1.297</ecNumber>
    </recommendedName>
    <alternativeName>
        <fullName evidence="5">N5-glutamine methyltransferase PrmC</fullName>
    </alternativeName>
    <alternativeName>
        <fullName evidence="5">Protein-(glutamine-N5) MTase PrmC</fullName>
    </alternativeName>
    <alternativeName>
        <fullName evidence="5">Protein-glutamine N-methyltransferase PrmC</fullName>
    </alternativeName>
</protein>
<keyword evidence="1 5" id="KW-0489">Methyltransferase</keyword>
<dbReference type="EMBL" id="SCWB01000010">
    <property type="protein sequence ID" value="TDM10529.1"/>
    <property type="molecule type" value="Genomic_DNA"/>
</dbReference>
<dbReference type="InterPro" id="IPR040758">
    <property type="entry name" value="PrmC_N"/>
</dbReference>
<evidence type="ECO:0000259" key="7">
    <source>
        <dbReference type="Pfam" id="PF17827"/>
    </source>
</evidence>
<dbReference type="InterPro" id="IPR002052">
    <property type="entry name" value="DNA_methylase_N6_adenine_CS"/>
</dbReference>
<feature type="binding site" evidence="5">
    <location>
        <begin position="184"/>
        <end position="187"/>
    </location>
    <ligand>
        <name>substrate</name>
    </ligand>
</feature>
<comment type="caution">
    <text evidence="8">The sequence shown here is derived from an EMBL/GenBank/DDBJ whole genome shotgun (WGS) entry which is preliminary data.</text>
</comment>
<dbReference type="GO" id="GO:0032259">
    <property type="term" value="P:methylation"/>
    <property type="evidence" value="ECO:0007669"/>
    <property type="project" value="UniProtKB-KW"/>
</dbReference>
<dbReference type="Pfam" id="PF17827">
    <property type="entry name" value="PrmC_N"/>
    <property type="match status" value="1"/>
</dbReference>
<dbReference type="RefSeq" id="WP_133443928.1">
    <property type="nucleotide sequence ID" value="NZ_SCWB01000010.1"/>
</dbReference>
<evidence type="ECO:0000256" key="3">
    <source>
        <dbReference type="ARBA" id="ARBA00022691"/>
    </source>
</evidence>
<evidence type="ECO:0000256" key="4">
    <source>
        <dbReference type="ARBA" id="ARBA00048391"/>
    </source>
</evidence>
<evidence type="ECO:0000256" key="5">
    <source>
        <dbReference type="HAMAP-Rule" id="MF_02126"/>
    </source>
</evidence>
<keyword evidence="3 5" id="KW-0949">S-adenosyl-L-methionine</keyword>
<reference evidence="8 9" key="1">
    <citation type="submission" date="2019-01" db="EMBL/GenBank/DDBJ databases">
        <title>Draft genome sequences of the type strains of six Macrococcus species.</title>
        <authorList>
            <person name="Mazhar S."/>
            <person name="Altermann E."/>
            <person name="Hill C."/>
            <person name="Mcauliffe O."/>
        </authorList>
    </citation>
    <scope>NUCLEOTIDE SEQUENCE [LARGE SCALE GENOMIC DNA]</scope>
    <source>
        <strain evidence="8 9">CCM4815</strain>
    </source>
</reference>
<organism evidence="8 9">
    <name type="scientific">Macrococcus lamae</name>
    <dbReference type="NCBI Taxonomy" id="198484"/>
    <lineage>
        <taxon>Bacteria</taxon>
        <taxon>Bacillati</taxon>
        <taxon>Bacillota</taxon>
        <taxon>Bacilli</taxon>
        <taxon>Bacillales</taxon>
        <taxon>Staphylococcaceae</taxon>
        <taxon>Macrococcus</taxon>
    </lineage>
</organism>
<dbReference type="EC" id="2.1.1.297" evidence="5"/>
<dbReference type="Pfam" id="PF05175">
    <property type="entry name" value="MTS"/>
    <property type="match status" value="1"/>
</dbReference>
<dbReference type="GO" id="GO:0003676">
    <property type="term" value="F:nucleic acid binding"/>
    <property type="evidence" value="ECO:0007669"/>
    <property type="project" value="InterPro"/>
</dbReference>
<feature type="domain" description="Methyltransferase small" evidence="6">
    <location>
        <begin position="101"/>
        <end position="192"/>
    </location>
</feature>
<dbReference type="Gene3D" id="1.10.8.10">
    <property type="entry name" value="DNA helicase RuvA subunit, C-terminal domain"/>
    <property type="match status" value="1"/>
</dbReference>
<evidence type="ECO:0000259" key="6">
    <source>
        <dbReference type="Pfam" id="PF05175"/>
    </source>
</evidence>
<dbReference type="AlphaFoldDB" id="A0A4R6BUG7"/>
<dbReference type="NCBIfam" id="TIGR03534">
    <property type="entry name" value="RF_mod_PrmC"/>
    <property type="match status" value="1"/>
</dbReference>
<dbReference type="PANTHER" id="PTHR18895">
    <property type="entry name" value="HEMK METHYLTRANSFERASE"/>
    <property type="match status" value="1"/>
</dbReference>
<feature type="binding site" evidence="5">
    <location>
        <begin position="118"/>
        <end position="122"/>
    </location>
    <ligand>
        <name>S-adenosyl-L-methionine</name>
        <dbReference type="ChEBI" id="CHEBI:59789"/>
    </ligand>
</feature>
<dbReference type="PROSITE" id="PS00092">
    <property type="entry name" value="N6_MTASE"/>
    <property type="match status" value="1"/>
</dbReference>
<dbReference type="HAMAP" id="MF_02126">
    <property type="entry name" value="RF_methyltr_PrmC"/>
    <property type="match status" value="1"/>
</dbReference>
<comment type="function">
    <text evidence="5">Methylates the class 1 translation termination release factors RF1/PrfA and RF2/PrfB on the glutamine residue of the universally conserved GGQ motif.</text>
</comment>
<dbReference type="SUPFAM" id="SSF53335">
    <property type="entry name" value="S-adenosyl-L-methionine-dependent methyltransferases"/>
    <property type="match status" value="1"/>
</dbReference>
<dbReference type="InterPro" id="IPR050320">
    <property type="entry name" value="N5-glutamine_MTase"/>
</dbReference>
<feature type="binding site" evidence="5">
    <location>
        <position position="140"/>
    </location>
    <ligand>
        <name>S-adenosyl-L-methionine</name>
        <dbReference type="ChEBI" id="CHEBI:59789"/>
    </ligand>
</feature>
<dbReference type="NCBIfam" id="TIGR00536">
    <property type="entry name" value="hemK_fam"/>
    <property type="match status" value="1"/>
</dbReference>
<evidence type="ECO:0000313" key="8">
    <source>
        <dbReference type="EMBL" id="TDM10529.1"/>
    </source>
</evidence>
<evidence type="ECO:0000256" key="2">
    <source>
        <dbReference type="ARBA" id="ARBA00022679"/>
    </source>
</evidence>
<proteinExistence type="inferred from homology"/>
<dbReference type="GO" id="GO:0102559">
    <property type="term" value="F:peptide chain release factor N(5)-glutamine methyltransferase activity"/>
    <property type="evidence" value="ECO:0007669"/>
    <property type="project" value="UniProtKB-EC"/>
</dbReference>
<evidence type="ECO:0000256" key="1">
    <source>
        <dbReference type="ARBA" id="ARBA00022603"/>
    </source>
</evidence>
<comment type="catalytic activity">
    <reaction evidence="4 5">
        <text>L-glutaminyl-[peptide chain release factor] + S-adenosyl-L-methionine = N(5)-methyl-L-glutaminyl-[peptide chain release factor] + S-adenosyl-L-homocysteine + H(+)</text>
        <dbReference type="Rhea" id="RHEA:42896"/>
        <dbReference type="Rhea" id="RHEA-COMP:10271"/>
        <dbReference type="Rhea" id="RHEA-COMP:10272"/>
        <dbReference type="ChEBI" id="CHEBI:15378"/>
        <dbReference type="ChEBI" id="CHEBI:30011"/>
        <dbReference type="ChEBI" id="CHEBI:57856"/>
        <dbReference type="ChEBI" id="CHEBI:59789"/>
        <dbReference type="ChEBI" id="CHEBI:61891"/>
        <dbReference type="EC" id="2.1.1.297"/>
    </reaction>
</comment>
<dbReference type="InterPro" id="IPR007848">
    <property type="entry name" value="Small_mtfrase_dom"/>
</dbReference>
<accession>A0A4R6BUG7</accession>
<dbReference type="CDD" id="cd02440">
    <property type="entry name" value="AdoMet_MTases"/>
    <property type="match status" value="1"/>
</dbReference>
<sequence>MMASYKPSILVAAGRVALQQENQPEVGAMFLMMDLFDISQLDITLDNRLLSAEEAGRYEKGIALLCDDVPLAHITGFQEFYGRKFKVTPDTLVPRPETEELVHHVLSTIRSGVAADIGTGTGCIAISLDLEADFKVFCTDISSAVLEVARENAEVLDSDVIFRQGDLLDPLVTEGVKLDVLVSNPPYIAESERALMSRSVLDHDPHLALFADDDGLLLYKRMIDDLPLVMKDDSYVFFEIGHAQGAALTDYIVKKYDVTVHIEQDINQLDRILWFRWCE</sequence>
<keyword evidence="9" id="KW-1185">Reference proteome</keyword>
<dbReference type="PANTHER" id="PTHR18895:SF74">
    <property type="entry name" value="MTRF1L RELEASE FACTOR GLUTAMINE METHYLTRANSFERASE"/>
    <property type="match status" value="1"/>
</dbReference>
<comment type="caution">
    <text evidence="5">Lacks conserved residue(s) required for the propagation of feature annotation.</text>
</comment>
<dbReference type="Proteomes" id="UP000294802">
    <property type="component" value="Unassembled WGS sequence"/>
</dbReference>
<feature type="domain" description="Release factor glutamine methyltransferase N-terminal" evidence="7">
    <location>
        <begin position="12"/>
        <end position="76"/>
    </location>
</feature>
<keyword evidence="2 5" id="KW-0808">Transferase</keyword>
<dbReference type="Gene3D" id="3.40.50.150">
    <property type="entry name" value="Vaccinia Virus protein VP39"/>
    <property type="match status" value="1"/>
</dbReference>
<dbReference type="InterPro" id="IPR019874">
    <property type="entry name" value="RF_methyltr_PrmC"/>
</dbReference>
<comment type="similarity">
    <text evidence="5">Belongs to the protein N5-glutamine methyltransferase family. PrmC subfamily.</text>
</comment>
<name>A0A4R6BUG7_9STAP</name>